<dbReference type="Proteomes" id="UP000759131">
    <property type="component" value="Unassembled WGS sequence"/>
</dbReference>
<sequence length="165" mass="17933">MMNVFETTMPRIQLVNTAQSLGYIAGSLIGFLYKWVNRQLAITVTTAMLGVFILLMPLCPNVYLAILCMFLSSIGNGCFDSSNAVWLIEMWDTKSPSLLMLGAMMYGLGSILAPALARPFVSTDAEPTDGTTLASVTTEAPIDYTYRRQQLVIPYMIAGGTTLVG</sequence>
<dbReference type="EMBL" id="OC873068">
    <property type="protein sequence ID" value="CAD7636131.1"/>
    <property type="molecule type" value="Genomic_DNA"/>
</dbReference>
<dbReference type="SUPFAM" id="SSF103473">
    <property type="entry name" value="MFS general substrate transporter"/>
    <property type="match status" value="1"/>
</dbReference>
<evidence type="ECO:0000313" key="5">
    <source>
        <dbReference type="EMBL" id="CAD7636131.1"/>
    </source>
</evidence>
<proteinExistence type="predicted"/>
<dbReference type="Gene3D" id="1.20.1250.20">
    <property type="entry name" value="MFS general substrate transporter like domains"/>
    <property type="match status" value="1"/>
</dbReference>
<dbReference type="AlphaFoldDB" id="A0A7R9L8Q2"/>
<feature type="transmembrane region" description="Helical" evidence="4">
    <location>
        <begin position="12"/>
        <end position="33"/>
    </location>
</feature>
<dbReference type="InterPro" id="IPR036259">
    <property type="entry name" value="MFS_trans_sf"/>
</dbReference>
<evidence type="ECO:0000256" key="1">
    <source>
        <dbReference type="ARBA" id="ARBA00022692"/>
    </source>
</evidence>
<dbReference type="OrthoDB" id="6491998at2759"/>
<dbReference type="PANTHER" id="PTHR23121:SF9">
    <property type="entry name" value="SODIUM-DEPENDENT GLUCOSE TRANSPORTER 1"/>
    <property type="match status" value="1"/>
</dbReference>
<reference evidence="5" key="1">
    <citation type="submission" date="2020-11" db="EMBL/GenBank/DDBJ databases">
        <authorList>
            <person name="Tran Van P."/>
        </authorList>
    </citation>
    <scope>NUCLEOTIDE SEQUENCE</scope>
</reference>
<name>A0A7R9L8Q2_9ACAR</name>
<dbReference type="PANTHER" id="PTHR23121">
    <property type="entry name" value="SODIUM-DEPENDENT GLUCOSE TRANSPORTER 1"/>
    <property type="match status" value="1"/>
</dbReference>
<accession>A0A7R9L8Q2</accession>
<protein>
    <recommendedName>
        <fullName evidence="7">Sodium-dependent glucose transporter 1</fullName>
    </recommendedName>
</protein>
<dbReference type="EMBL" id="CAJPIZ010018493">
    <property type="protein sequence ID" value="CAG2116561.1"/>
    <property type="molecule type" value="Genomic_DNA"/>
</dbReference>
<feature type="transmembrane region" description="Helical" evidence="4">
    <location>
        <begin position="98"/>
        <end position="117"/>
    </location>
</feature>
<keyword evidence="2 4" id="KW-1133">Transmembrane helix</keyword>
<evidence type="ECO:0000256" key="4">
    <source>
        <dbReference type="SAM" id="Phobius"/>
    </source>
</evidence>
<evidence type="ECO:0000256" key="3">
    <source>
        <dbReference type="ARBA" id="ARBA00023136"/>
    </source>
</evidence>
<organism evidence="5">
    <name type="scientific">Medioppia subpectinata</name>
    <dbReference type="NCBI Taxonomy" id="1979941"/>
    <lineage>
        <taxon>Eukaryota</taxon>
        <taxon>Metazoa</taxon>
        <taxon>Ecdysozoa</taxon>
        <taxon>Arthropoda</taxon>
        <taxon>Chelicerata</taxon>
        <taxon>Arachnida</taxon>
        <taxon>Acari</taxon>
        <taxon>Acariformes</taxon>
        <taxon>Sarcoptiformes</taxon>
        <taxon>Oribatida</taxon>
        <taxon>Brachypylina</taxon>
        <taxon>Oppioidea</taxon>
        <taxon>Oppiidae</taxon>
        <taxon>Medioppia</taxon>
    </lineage>
</organism>
<evidence type="ECO:0008006" key="7">
    <source>
        <dbReference type="Google" id="ProtNLM"/>
    </source>
</evidence>
<keyword evidence="6" id="KW-1185">Reference proteome</keyword>
<evidence type="ECO:0000313" key="6">
    <source>
        <dbReference type="Proteomes" id="UP000759131"/>
    </source>
</evidence>
<keyword evidence="1 4" id="KW-0812">Transmembrane</keyword>
<evidence type="ECO:0000256" key="2">
    <source>
        <dbReference type="ARBA" id="ARBA00022989"/>
    </source>
</evidence>
<keyword evidence="3 4" id="KW-0472">Membrane</keyword>
<gene>
    <name evidence="5" type="ORF">OSB1V03_LOCUS16520</name>
</gene>